<proteinExistence type="predicted"/>
<protein>
    <submittedName>
        <fullName evidence="1">Carboxypeptidase-like regulatory domain-containing protein</fullName>
    </submittedName>
</protein>
<reference evidence="2" key="1">
    <citation type="journal article" date="2019" name="Int. J. Syst. Evol. Microbiol.">
        <title>The Global Catalogue of Microorganisms (GCM) 10K type strain sequencing project: providing services to taxonomists for standard genome sequencing and annotation.</title>
        <authorList>
            <consortium name="The Broad Institute Genomics Platform"/>
            <consortium name="The Broad Institute Genome Sequencing Center for Infectious Disease"/>
            <person name="Wu L."/>
            <person name="Ma J."/>
        </authorList>
    </citation>
    <scope>NUCLEOTIDE SEQUENCE [LARGE SCALE GENOMIC DNA]</scope>
    <source>
        <strain evidence="2">CCUG 60742</strain>
    </source>
</reference>
<gene>
    <name evidence="1" type="ORF">ACFQZI_14430</name>
</gene>
<comment type="caution">
    <text evidence="1">The sequence shown here is derived from an EMBL/GenBank/DDBJ whole genome shotgun (WGS) entry which is preliminary data.</text>
</comment>
<evidence type="ECO:0000313" key="2">
    <source>
        <dbReference type="Proteomes" id="UP001597073"/>
    </source>
</evidence>
<dbReference type="InterPro" id="IPR008969">
    <property type="entry name" value="CarboxyPept-like_regulatory"/>
</dbReference>
<accession>A0ABW2ZIV7</accession>
<organism evidence="1 2">
    <name type="scientific">Mucilaginibacter lutimaris</name>
    <dbReference type="NCBI Taxonomy" id="931629"/>
    <lineage>
        <taxon>Bacteria</taxon>
        <taxon>Pseudomonadati</taxon>
        <taxon>Bacteroidota</taxon>
        <taxon>Sphingobacteriia</taxon>
        <taxon>Sphingobacteriales</taxon>
        <taxon>Sphingobacteriaceae</taxon>
        <taxon>Mucilaginibacter</taxon>
    </lineage>
</organism>
<dbReference type="SUPFAM" id="SSF49464">
    <property type="entry name" value="Carboxypeptidase regulatory domain-like"/>
    <property type="match status" value="1"/>
</dbReference>
<keyword evidence="2" id="KW-1185">Reference proteome</keyword>
<dbReference type="Gene3D" id="2.60.40.1120">
    <property type="entry name" value="Carboxypeptidase-like, regulatory domain"/>
    <property type="match status" value="1"/>
</dbReference>
<sequence>MKYLSLLLFFLIPIASVAQLKIEGKIVDADTGKPIPDASVFINNTTIGTKAESDGSFAIYRSATGQCELIVSVIGYQTHRQTIAVNGNLTVPAIKMLPKTTIMKEVQIGSDPKWKRKLKEFTEQFMGSFHLAVGECKILNPEVLELNYSSNEQILTAKSNGLIEIDNKILGYKVKYLLDDFVFDKKAGTVSYQGSVSFEEKISTSDLQKARWRKYRQNAYIRTPTYFLREVLADRADSNFLVLQHRNEANKLFYDTLRMAQYIHLTEKKGIYAMGSSADLTVFLVQHNPLHLSPLYTGKVSGMQVATIIFNDKYLYFDTNATILNRSAVTFGLMWGNIRVVELLPADYWPPERE</sequence>
<dbReference type="RefSeq" id="WP_377143611.1">
    <property type="nucleotide sequence ID" value="NZ_JBHTIA010000009.1"/>
</dbReference>
<evidence type="ECO:0000313" key="1">
    <source>
        <dbReference type="EMBL" id="MFD0766056.1"/>
    </source>
</evidence>
<dbReference type="Pfam" id="PF13715">
    <property type="entry name" value="CarbopepD_reg_2"/>
    <property type="match status" value="1"/>
</dbReference>
<name>A0ABW2ZIV7_9SPHI</name>
<dbReference type="EMBL" id="JBHTIA010000009">
    <property type="protein sequence ID" value="MFD0766056.1"/>
    <property type="molecule type" value="Genomic_DNA"/>
</dbReference>
<dbReference type="Proteomes" id="UP001597073">
    <property type="component" value="Unassembled WGS sequence"/>
</dbReference>